<protein>
    <submittedName>
        <fullName evidence="2">Thiol-disulfide oxidoreductase DCC family protein</fullName>
    </submittedName>
</protein>
<keyword evidence="1" id="KW-1133">Transmembrane helix</keyword>
<dbReference type="PANTHER" id="PTHR33639">
    <property type="entry name" value="THIOL-DISULFIDE OXIDOREDUCTASE DCC"/>
    <property type="match status" value="1"/>
</dbReference>
<feature type="transmembrane region" description="Helical" evidence="1">
    <location>
        <begin position="6"/>
        <end position="27"/>
    </location>
</feature>
<keyword evidence="1" id="KW-0472">Membrane</keyword>
<evidence type="ECO:0000313" key="2">
    <source>
        <dbReference type="EMBL" id="QEC58503.1"/>
    </source>
</evidence>
<organism evidence="2 3">
    <name type="scientific">Flavisolibacter ginsenosidimutans</name>
    <dbReference type="NCBI Taxonomy" id="661481"/>
    <lineage>
        <taxon>Bacteria</taxon>
        <taxon>Pseudomonadati</taxon>
        <taxon>Bacteroidota</taxon>
        <taxon>Chitinophagia</taxon>
        <taxon>Chitinophagales</taxon>
        <taxon>Chitinophagaceae</taxon>
        <taxon>Flavisolibacter</taxon>
    </lineage>
</organism>
<sequence>MSDELSYPVILFDGVCNFCNAGINFIMRQDKNKVFRFAALQSEAGQKLLAQYNLPRKEFESFVLIDEGKVYQKSSAGLKVYGKLPWYWKWTQVFWLAPKFIRNVVYDFIAKNRYRWFGKKEQCMIPMQEVRNRFLA</sequence>
<name>A0A5B8UPI4_9BACT</name>
<dbReference type="OrthoDB" id="9785438at2"/>
<proteinExistence type="predicted"/>
<keyword evidence="3" id="KW-1185">Reference proteome</keyword>
<evidence type="ECO:0000256" key="1">
    <source>
        <dbReference type="SAM" id="Phobius"/>
    </source>
</evidence>
<accession>A0A5B8UPI4</accession>
<dbReference type="Proteomes" id="UP000321204">
    <property type="component" value="Chromosome"/>
</dbReference>
<dbReference type="PANTHER" id="PTHR33639:SF2">
    <property type="entry name" value="DUF393 DOMAIN-CONTAINING PROTEIN"/>
    <property type="match status" value="1"/>
</dbReference>
<dbReference type="RefSeq" id="WP_146791905.1">
    <property type="nucleotide sequence ID" value="NZ_BAABIO010000001.1"/>
</dbReference>
<dbReference type="InterPro" id="IPR052927">
    <property type="entry name" value="DCC_oxidoreductase"/>
</dbReference>
<dbReference type="KEGG" id="fgg:FSB75_10185"/>
<dbReference type="EMBL" id="CP042433">
    <property type="protein sequence ID" value="QEC58503.1"/>
    <property type="molecule type" value="Genomic_DNA"/>
</dbReference>
<gene>
    <name evidence="2" type="ORF">FSB75_10185</name>
</gene>
<dbReference type="GO" id="GO:0015035">
    <property type="term" value="F:protein-disulfide reductase activity"/>
    <property type="evidence" value="ECO:0007669"/>
    <property type="project" value="InterPro"/>
</dbReference>
<keyword evidence="1" id="KW-0812">Transmembrane</keyword>
<dbReference type="AlphaFoldDB" id="A0A5B8UPI4"/>
<reference evidence="2 3" key="1">
    <citation type="journal article" date="2015" name="Int. J. Syst. Evol. Microbiol.">
        <title>Flavisolibacter ginsenosidimutans sp. nov., with ginsenoside-converting activity isolated from soil used for cultivating ginseng.</title>
        <authorList>
            <person name="Zhao Y."/>
            <person name="Liu Q."/>
            <person name="Kang M.S."/>
            <person name="Jin F."/>
            <person name="Yu H."/>
            <person name="Im W.T."/>
        </authorList>
    </citation>
    <scope>NUCLEOTIDE SEQUENCE [LARGE SCALE GENOMIC DNA]</scope>
    <source>
        <strain evidence="2 3">Gsoil 636</strain>
    </source>
</reference>
<evidence type="ECO:0000313" key="3">
    <source>
        <dbReference type="Proteomes" id="UP000321204"/>
    </source>
</evidence>
<dbReference type="InterPro" id="IPR007263">
    <property type="entry name" value="DCC1-like"/>
</dbReference>
<dbReference type="Pfam" id="PF04134">
    <property type="entry name" value="DCC1-like"/>
    <property type="match status" value="1"/>
</dbReference>